<gene>
    <name evidence="9" type="ORF">SAMN02746068_02055</name>
</gene>
<evidence type="ECO:0000259" key="8">
    <source>
        <dbReference type="Pfam" id="PF01757"/>
    </source>
</evidence>
<evidence type="ECO:0000256" key="2">
    <source>
        <dbReference type="ARBA" id="ARBA00007400"/>
    </source>
</evidence>
<keyword evidence="3" id="KW-1003">Cell membrane</keyword>
<keyword evidence="9" id="KW-0808">Transferase</keyword>
<evidence type="ECO:0000256" key="7">
    <source>
        <dbReference type="SAM" id="Phobius"/>
    </source>
</evidence>
<keyword evidence="5 7" id="KW-1133">Transmembrane helix</keyword>
<evidence type="ECO:0000313" key="9">
    <source>
        <dbReference type="EMBL" id="SFZ76743.1"/>
    </source>
</evidence>
<reference evidence="9 10" key="1">
    <citation type="submission" date="2016-11" db="EMBL/GenBank/DDBJ databases">
        <authorList>
            <person name="Jaros S."/>
            <person name="Januszkiewicz K."/>
            <person name="Wedrychowicz H."/>
        </authorList>
    </citation>
    <scope>NUCLEOTIDE SEQUENCE [LARGE SCALE GENOMIC DNA]</scope>
    <source>
        <strain evidence="9 10">DSM 22330</strain>
    </source>
</reference>
<dbReference type="GO" id="GO:0005886">
    <property type="term" value="C:plasma membrane"/>
    <property type="evidence" value="ECO:0007669"/>
    <property type="project" value="UniProtKB-SubCell"/>
</dbReference>
<feature type="transmembrane region" description="Helical" evidence="7">
    <location>
        <begin position="282"/>
        <end position="301"/>
    </location>
</feature>
<feature type="transmembrane region" description="Helical" evidence="7">
    <location>
        <begin position="139"/>
        <end position="160"/>
    </location>
</feature>
<dbReference type="EMBL" id="FPKS01000019">
    <property type="protein sequence ID" value="SFZ76743.1"/>
    <property type="molecule type" value="Genomic_DNA"/>
</dbReference>
<comment type="subcellular location">
    <subcellularLocation>
        <location evidence="1">Cell membrane</location>
        <topology evidence="1">Multi-pass membrane protein</topology>
    </subcellularLocation>
</comment>
<organism evidence="9 10">
    <name type="scientific">Pseudolactococcus chungangensis CAU 28 = DSM 22330</name>
    <dbReference type="NCBI Taxonomy" id="1122154"/>
    <lineage>
        <taxon>Bacteria</taxon>
        <taxon>Bacillati</taxon>
        <taxon>Bacillota</taxon>
        <taxon>Bacilli</taxon>
        <taxon>Lactobacillales</taxon>
        <taxon>Streptococcaceae</taxon>
        <taxon>Pseudolactococcus</taxon>
    </lineage>
</organism>
<dbReference type="PANTHER" id="PTHR40074">
    <property type="entry name" value="O-ACETYLTRANSFERASE WECH"/>
    <property type="match status" value="1"/>
</dbReference>
<name>A0A1K2HJ04_9LACT</name>
<evidence type="ECO:0000256" key="1">
    <source>
        <dbReference type="ARBA" id="ARBA00004651"/>
    </source>
</evidence>
<protein>
    <submittedName>
        <fullName evidence="9">Peptidoglycan/LPS O-acetylase OafA/YrhL, contains acyltransferase and SGNH-hydrolase domains</fullName>
    </submittedName>
</protein>
<dbReference type="Pfam" id="PF01757">
    <property type="entry name" value="Acyl_transf_3"/>
    <property type="match status" value="1"/>
</dbReference>
<feature type="domain" description="Acyltransferase 3" evidence="8">
    <location>
        <begin position="8"/>
        <end position="334"/>
    </location>
</feature>
<sequence>MIKKERLYTLDLIRAIAVILILITHYNANFIGFNGPVQLDKVVLTAFPFNIYIGDLGVGLFLLISGASMYYVYANQKLNLANFSKKRLLNILPMFYIAYALAFLYNFWMNKGFSHDGISLKWGLSTIFGFDSLMQTAGFPSFMLVGEWFLGMIMMVYLVFPLLKVCFEKQTGLTLLISSIIFLVVQSVQYPENKIWTLVQLTIGLIPVFVFGMFLQKYAKALNNIVSIGLSVFVLIVVSFGKFGDVPSKIMMAIVSVAVFVILTNVAKYLEQKSIKRCVTWLVKYAYPIFLIHHFVINQVVKHFDLLMVGKLDSYILFVLCLSIIFPISVLVYRLERMILNVK</sequence>
<comment type="similarity">
    <text evidence="2">Belongs to the acyltransferase 3 family.</text>
</comment>
<feature type="transmembrane region" description="Helical" evidence="7">
    <location>
        <begin position="195"/>
        <end position="215"/>
    </location>
</feature>
<keyword evidence="6 7" id="KW-0472">Membrane</keyword>
<feature type="transmembrane region" description="Helical" evidence="7">
    <location>
        <begin position="12"/>
        <end position="31"/>
    </location>
</feature>
<feature type="transmembrane region" description="Helical" evidence="7">
    <location>
        <begin position="313"/>
        <end position="333"/>
    </location>
</feature>
<dbReference type="GO" id="GO:0009246">
    <property type="term" value="P:enterobacterial common antigen biosynthetic process"/>
    <property type="evidence" value="ECO:0007669"/>
    <property type="project" value="TreeGrafter"/>
</dbReference>
<feature type="transmembrane region" description="Helical" evidence="7">
    <location>
        <begin position="172"/>
        <end position="189"/>
    </location>
</feature>
<dbReference type="InterPro" id="IPR002656">
    <property type="entry name" value="Acyl_transf_3_dom"/>
</dbReference>
<evidence type="ECO:0000256" key="5">
    <source>
        <dbReference type="ARBA" id="ARBA00022989"/>
    </source>
</evidence>
<evidence type="ECO:0000256" key="4">
    <source>
        <dbReference type="ARBA" id="ARBA00022692"/>
    </source>
</evidence>
<keyword evidence="9" id="KW-0378">Hydrolase</keyword>
<evidence type="ECO:0000256" key="6">
    <source>
        <dbReference type="ARBA" id="ARBA00023136"/>
    </source>
</evidence>
<keyword evidence="4 7" id="KW-0812">Transmembrane</keyword>
<dbReference type="AlphaFoldDB" id="A0A1K2HJ04"/>
<feature type="transmembrane region" description="Helical" evidence="7">
    <location>
        <begin position="250"/>
        <end position="270"/>
    </location>
</feature>
<dbReference type="RefSeq" id="WP_031366359.1">
    <property type="nucleotide sequence ID" value="NZ_FPKS01000019.1"/>
</dbReference>
<dbReference type="Proteomes" id="UP000185655">
    <property type="component" value="Unassembled WGS sequence"/>
</dbReference>
<keyword evidence="9" id="KW-0012">Acyltransferase</keyword>
<feature type="transmembrane region" description="Helical" evidence="7">
    <location>
        <begin position="88"/>
        <end position="108"/>
    </location>
</feature>
<dbReference type="STRING" id="1122154.SAMN02746068_02055"/>
<dbReference type="GO" id="GO:0016413">
    <property type="term" value="F:O-acetyltransferase activity"/>
    <property type="evidence" value="ECO:0007669"/>
    <property type="project" value="TreeGrafter"/>
</dbReference>
<dbReference type="PANTHER" id="PTHR40074:SF2">
    <property type="entry name" value="O-ACETYLTRANSFERASE WECH"/>
    <property type="match status" value="1"/>
</dbReference>
<accession>A0A1K2HJ04</accession>
<evidence type="ECO:0000313" key="10">
    <source>
        <dbReference type="Proteomes" id="UP000185655"/>
    </source>
</evidence>
<dbReference type="GO" id="GO:0016787">
    <property type="term" value="F:hydrolase activity"/>
    <property type="evidence" value="ECO:0007669"/>
    <property type="project" value="UniProtKB-KW"/>
</dbReference>
<evidence type="ECO:0000256" key="3">
    <source>
        <dbReference type="ARBA" id="ARBA00022475"/>
    </source>
</evidence>
<feature type="transmembrane region" description="Helical" evidence="7">
    <location>
        <begin position="51"/>
        <end position="73"/>
    </location>
</feature>
<proteinExistence type="inferred from homology"/>
<feature type="transmembrane region" description="Helical" evidence="7">
    <location>
        <begin position="222"/>
        <end position="244"/>
    </location>
</feature>